<feature type="compositionally biased region" description="Polar residues" evidence="10">
    <location>
        <begin position="239"/>
        <end position="248"/>
    </location>
</feature>
<keyword evidence="7" id="KW-0804">Transcription</keyword>
<feature type="compositionally biased region" description="Polar residues" evidence="10">
    <location>
        <begin position="3443"/>
        <end position="3460"/>
    </location>
</feature>
<accession>A0AAV3Z791</accession>
<feature type="compositionally biased region" description="Basic and acidic residues" evidence="10">
    <location>
        <begin position="2774"/>
        <end position="2791"/>
    </location>
</feature>
<feature type="compositionally biased region" description="Basic and acidic residues" evidence="10">
    <location>
        <begin position="1874"/>
        <end position="1883"/>
    </location>
</feature>
<evidence type="ECO:0000256" key="7">
    <source>
        <dbReference type="ARBA" id="ARBA00023163"/>
    </source>
</evidence>
<evidence type="ECO:0000259" key="12">
    <source>
        <dbReference type="PROSITE" id="PS50280"/>
    </source>
</evidence>
<name>A0AAV3Z791_9GAST</name>
<feature type="region of interest" description="Disordered" evidence="10">
    <location>
        <begin position="2656"/>
        <end position="2870"/>
    </location>
</feature>
<evidence type="ECO:0000256" key="8">
    <source>
        <dbReference type="ARBA" id="ARBA00023242"/>
    </source>
</evidence>
<dbReference type="GO" id="GO:0008270">
    <property type="term" value="F:zinc ion binding"/>
    <property type="evidence" value="ECO:0007669"/>
    <property type="project" value="UniProtKB-KW"/>
</dbReference>
<feature type="compositionally biased region" description="Polar residues" evidence="10">
    <location>
        <begin position="932"/>
        <end position="941"/>
    </location>
</feature>
<feature type="compositionally biased region" description="Low complexity" evidence="10">
    <location>
        <begin position="1073"/>
        <end position="1086"/>
    </location>
</feature>
<feature type="region of interest" description="Disordered" evidence="10">
    <location>
        <begin position="1073"/>
        <end position="1095"/>
    </location>
</feature>
<keyword evidence="14" id="KW-1185">Reference proteome</keyword>
<evidence type="ECO:0000256" key="9">
    <source>
        <dbReference type="PROSITE-ProRule" id="PRU00042"/>
    </source>
</evidence>
<feature type="region of interest" description="Disordered" evidence="10">
    <location>
        <begin position="3427"/>
        <end position="3464"/>
    </location>
</feature>
<dbReference type="SMART" id="SM00384">
    <property type="entry name" value="AT_hook"/>
    <property type="match status" value="4"/>
</dbReference>
<keyword evidence="2" id="KW-0479">Metal-binding</keyword>
<feature type="region of interest" description="Disordered" evidence="10">
    <location>
        <begin position="2887"/>
        <end position="2944"/>
    </location>
</feature>
<feature type="compositionally biased region" description="Low complexity" evidence="10">
    <location>
        <begin position="3427"/>
        <end position="3442"/>
    </location>
</feature>
<keyword evidence="8" id="KW-0539">Nucleus</keyword>
<feature type="region of interest" description="Disordered" evidence="10">
    <location>
        <begin position="352"/>
        <end position="371"/>
    </location>
</feature>
<keyword evidence="4 9" id="KW-0863">Zinc-finger</keyword>
<evidence type="ECO:0000259" key="11">
    <source>
        <dbReference type="PROSITE" id="PS50157"/>
    </source>
</evidence>
<evidence type="ECO:0000313" key="13">
    <source>
        <dbReference type="EMBL" id="GFN90386.1"/>
    </source>
</evidence>
<feature type="compositionally biased region" description="Polar residues" evidence="10">
    <location>
        <begin position="678"/>
        <end position="691"/>
    </location>
</feature>
<dbReference type="GO" id="GO:0005634">
    <property type="term" value="C:nucleus"/>
    <property type="evidence" value="ECO:0007669"/>
    <property type="project" value="UniProtKB-SubCell"/>
</dbReference>
<feature type="region of interest" description="Disordered" evidence="10">
    <location>
        <begin position="678"/>
        <end position="778"/>
    </location>
</feature>
<organism evidence="13 14">
    <name type="scientific">Plakobranchus ocellatus</name>
    <dbReference type="NCBI Taxonomy" id="259542"/>
    <lineage>
        <taxon>Eukaryota</taxon>
        <taxon>Metazoa</taxon>
        <taxon>Spiralia</taxon>
        <taxon>Lophotrochozoa</taxon>
        <taxon>Mollusca</taxon>
        <taxon>Gastropoda</taxon>
        <taxon>Heterobranchia</taxon>
        <taxon>Euthyneura</taxon>
        <taxon>Panpulmonata</taxon>
        <taxon>Sacoglossa</taxon>
        <taxon>Placobranchoidea</taxon>
        <taxon>Plakobranchidae</taxon>
        <taxon>Plakobranchus</taxon>
    </lineage>
</organism>
<feature type="compositionally biased region" description="Polar residues" evidence="10">
    <location>
        <begin position="1010"/>
        <end position="1024"/>
    </location>
</feature>
<evidence type="ECO:0000313" key="14">
    <source>
        <dbReference type="Proteomes" id="UP000735302"/>
    </source>
</evidence>
<dbReference type="PANTHER" id="PTHR16515:SF49">
    <property type="entry name" value="GASTRULA ZINC FINGER PROTEIN XLCGF49.1-LIKE-RELATED"/>
    <property type="match status" value="1"/>
</dbReference>
<feature type="compositionally biased region" description="Low complexity" evidence="10">
    <location>
        <begin position="991"/>
        <end position="1006"/>
    </location>
</feature>
<evidence type="ECO:0000256" key="2">
    <source>
        <dbReference type="ARBA" id="ARBA00022723"/>
    </source>
</evidence>
<feature type="region of interest" description="Disordered" evidence="10">
    <location>
        <begin position="2608"/>
        <end position="2644"/>
    </location>
</feature>
<reference evidence="13 14" key="1">
    <citation type="journal article" date="2021" name="Elife">
        <title>Chloroplast acquisition without the gene transfer in kleptoplastic sea slugs, Plakobranchus ocellatus.</title>
        <authorList>
            <person name="Maeda T."/>
            <person name="Takahashi S."/>
            <person name="Yoshida T."/>
            <person name="Shimamura S."/>
            <person name="Takaki Y."/>
            <person name="Nagai Y."/>
            <person name="Toyoda A."/>
            <person name="Suzuki Y."/>
            <person name="Arimoto A."/>
            <person name="Ishii H."/>
            <person name="Satoh N."/>
            <person name="Nishiyama T."/>
            <person name="Hasebe M."/>
            <person name="Maruyama T."/>
            <person name="Minagawa J."/>
            <person name="Obokata J."/>
            <person name="Shigenobu S."/>
        </authorList>
    </citation>
    <scope>NUCLEOTIDE SEQUENCE [LARGE SCALE GENOMIC DNA]</scope>
</reference>
<dbReference type="InterPro" id="IPR013087">
    <property type="entry name" value="Znf_C2H2_type"/>
</dbReference>
<feature type="region of interest" description="Disordered" evidence="10">
    <location>
        <begin position="2977"/>
        <end position="3109"/>
    </location>
</feature>
<feature type="compositionally biased region" description="Polar residues" evidence="10">
    <location>
        <begin position="901"/>
        <end position="921"/>
    </location>
</feature>
<dbReference type="Pfam" id="PF21549">
    <property type="entry name" value="PRDM2_PR"/>
    <property type="match status" value="1"/>
</dbReference>
<dbReference type="GO" id="GO:0003677">
    <property type="term" value="F:DNA binding"/>
    <property type="evidence" value="ECO:0007669"/>
    <property type="project" value="InterPro"/>
</dbReference>
<dbReference type="EMBL" id="BLXT01002034">
    <property type="protein sequence ID" value="GFN90386.1"/>
    <property type="molecule type" value="Genomic_DNA"/>
</dbReference>
<feature type="compositionally biased region" description="Polar residues" evidence="10">
    <location>
        <begin position="1454"/>
        <end position="1476"/>
    </location>
</feature>
<feature type="domain" description="C2H2-type" evidence="11">
    <location>
        <begin position="1353"/>
        <end position="1380"/>
    </location>
</feature>
<evidence type="ECO:0000256" key="6">
    <source>
        <dbReference type="ARBA" id="ARBA00023015"/>
    </source>
</evidence>
<dbReference type="PROSITE" id="PS50157">
    <property type="entry name" value="ZINC_FINGER_C2H2_2"/>
    <property type="match status" value="4"/>
</dbReference>
<feature type="compositionally biased region" description="Low complexity" evidence="10">
    <location>
        <begin position="3133"/>
        <end position="3142"/>
    </location>
</feature>
<dbReference type="SUPFAM" id="SSF82199">
    <property type="entry name" value="SET domain"/>
    <property type="match status" value="1"/>
</dbReference>
<feature type="compositionally biased region" description="Polar residues" evidence="10">
    <location>
        <begin position="2805"/>
        <end position="2815"/>
    </location>
</feature>
<dbReference type="Gene3D" id="2.170.270.10">
    <property type="entry name" value="SET domain"/>
    <property type="match status" value="1"/>
</dbReference>
<evidence type="ECO:0000256" key="4">
    <source>
        <dbReference type="ARBA" id="ARBA00022771"/>
    </source>
</evidence>
<feature type="compositionally biased region" description="Basic and acidic residues" evidence="10">
    <location>
        <begin position="922"/>
        <end position="931"/>
    </location>
</feature>
<dbReference type="SMART" id="SM00355">
    <property type="entry name" value="ZnF_C2H2"/>
    <property type="match status" value="10"/>
</dbReference>
<feature type="region of interest" description="Disordered" evidence="10">
    <location>
        <begin position="1723"/>
        <end position="1752"/>
    </location>
</feature>
<feature type="domain" description="C2H2-type" evidence="11">
    <location>
        <begin position="1557"/>
        <end position="1585"/>
    </location>
</feature>
<comment type="caution">
    <text evidence="13">The sequence shown here is derived from an EMBL/GenBank/DDBJ whole genome shotgun (WGS) entry which is preliminary data.</text>
</comment>
<feature type="region of interest" description="Disordered" evidence="10">
    <location>
        <begin position="1828"/>
        <end position="1849"/>
    </location>
</feature>
<keyword evidence="5" id="KW-0862">Zinc</keyword>
<feature type="compositionally biased region" description="Basic and acidic residues" evidence="10">
    <location>
        <begin position="859"/>
        <end position="873"/>
    </location>
</feature>
<dbReference type="PROSITE" id="PS00028">
    <property type="entry name" value="ZINC_FINGER_C2H2_1"/>
    <property type="match status" value="5"/>
</dbReference>
<feature type="compositionally biased region" description="Low complexity" evidence="10">
    <location>
        <begin position="2988"/>
        <end position="3011"/>
    </location>
</feature>
<gene>
    <name evidence="13" type="ORF">PoB_001689200</name>
</gene>
<feature type="compositionally biased region" description="Basic and acidic residues" evidence="10">
    <location>
        <begin position="1729"/>
        <end position="1742"/>
    </location>
</feature>
<feature type="compositionally biased region" description="Basic and acidic residues" evidence="10">
    <location>
        <begin position="891"/>
        <end position="900"/>
    </location>
</feature>
<feature type="region of interest" description="Disordered" evidence="10">
    <location>
        <begin position="3124"/>
        <end position="3194"/>
    </location>
</feature>
<feature type="compositionally biased region" description="Polar residues" evidence="10">
    <location>
        <begin position="265"/>
        <end position="279"/>
    </location>
</feature>
<dbReference type="PROSITE" id="PS50280">
    <property type="entry name" value="SET"/>
    <property type="match status" value="1"/>
</dbReference>
<feature type="compositionally biased region" description="Basic and acidic residues" evidence="10">
    <location>
        <begin position="3052"/>
        <end position="3063"/>
    </location>
</feature>
<feature type="compositionally biased region" description="Basic and acidic residues" evidence="10">
    <location>
        <begin position="692"/>
        <end position="707"/>
    </location>
</feature>
<sequence>MAESSESLPDFSSQEINTVELPSCIDIKESLVHKGEAGAFAKSLIRKDTRFGPYKGEIINPGQKDYVDYRYAWEVLKKRSKALKFTISALDPKVSNWMRHVNSARFYEEQNILSIQDGFSIFYVAMKDIQEGEELLTWFDPKLLRKSQRRLVKPERRAIGYTIELVPWSDEKKFTPEIIDTKRSRKKKVLSDMISLDEDPMAMTRTLQRLPKIPCTPRQLGNMAYPLANTLKKRKKLNQSRPQDSQRTSSHKKKPELKRVPEKSLQPSSNGAMSSGSDTSHSKLDLPGDDKSMQAKLELLPPHENLKEVLQAAQERPQIFPDALKVSNQIPQREAQVAQSISSTSDFLIHTGGKVKKKRGRKRLSDAPLRRRRRPISSFKGDFYGQTILPVSIKSKVDGSTIVDDHDESYTLTGVSLKSECDDLCPCLDKSKAMLDNVEPPCAANNYAMRFRLLPEHRRTENSKIVYRCDVCDGPYNHAFSLKRHYLSVHINHRYLTRDDIINCQIETFHKGIEVTERKNPLQAAPASQSTVPLPTFVAVNVANLIPPLSPVKKVLPEVKQQQLDQLSIKLQCNEDIGDHTECPGKTASRATERTKSVPSLSALAQACIRETKAQDKANVAKENSHSQTQMSLKCEENLASGLVAVTKAETSGGNDHMNLSSWADLKEKTEMLQASITNRAQGNHSNQSMNREIETNESRKSSEDGSGKSSKPSLVHDESDVKVKFKEESCQNSSSHSEENSSHTCPLYSSSSIPETENLELENGKDQVSEKSRSYMDNKCTVSTNNTARKSCSDLDEDALSRTNEIQKPEKDILMAEKAPSKTGDGDCVAVGTVREHINELDSNLQNAKLANDVDKLSQARSDEAYDCKDETDSLASPATNSTNIGNEISRGDIVDAGKDSSSASLASPATNSTNIGYETSHSDIADAGKDSSSCVTDSQKPSKAPENNNPSNNQVLSNSAHSDNEQKIASTAPAKSEKDDVPLSESIPAVSATSASSLSDSMVAPNPSLKQQKSASLTSPALTPKSTQAPVIFLTNIVIPVGSSGALGPSIIPQPRPAVSGAATIQTTSASPLAVSSLPSPSSLGKPLNPGTRLAAPRAPVPLVFISQVPPGVDPRNATNAFLKTSTAIKSLQNLQNSLTVAAMGNLNSQLSASNLPCFIGPLPQTANVAAVKGPLLSASGFAVPTSVTQLFTSTLSKTSSTISSSVAGSSSSLCSVNATALRVQQTSLSSTSPSASSFLDHRKPTASLSNMAQTSSSSSVISTLPVPKALSKSSQVSVLNQPQDLFRCHMCVLVFQTMQQLKHHIRHDPHRFKGGIKQYACIQCNMRFSNKNNLHRHNLMNHSETEDFKFRCFTCGKGFSSETYLKMHARFHLGKSFPCKYGCKDLYFPNAATLVKHLRKEHAGLDLKEYKRIHKMRRPAPKRNKINQILGATSSESIPVPTAAPPHGDQAKSSISYVHSSGDQPQKDSQGPSISVLPGRPQQGPSYSLLHPGVGFQAKRGRPKGSKNSVKTVHPLFQKPLPPPSLPLTVEIPPPAPVVAQPQKPKRKGRRARFVCKLCPKKFTTHLKLLRHRTRKHGMDQSVQEYLHMMSKDRDCGNSEPDDFVYSPPASPKTFFSNVCKRGFENFTQYIDGGGESLKSPIRKYINIKDYTSISEPFVPGPDEETKLEWTSYNFPPCFKYKYDSTTFYDAENSPSLEVLASKPLVDEKIEDFCKKECDSAQGNENDQKTEDVSEKECYSTEEYEPAQSIKLEPLDSDQLTLGDEQSKVEEEDNFVASLPELNANINSKEKNSAIDFVCDIGSKERGKQVIKSLARHLSRPELLEEESDLGELSQEDDGIECKEEDIEDIKYEKTGCLDETADDATEESPGVDKDIKVDNMLRTGKKRENLLTSNLVPKGSIENVGSDTQSGSDSPSLVHDNLPPTGTDSGLSSLSSCTLESFDDMKPSLNGSLEDPRKTPTMVLSSSEMREKFDGSAKLSVAASQVDNADLPPDKHKLPLISAEEKSDLMKRLTFQGINIDVSFGPVNKKQLVPSFGSCRSLNALDLFVPDDLLSPDRLTHISNPVKIRQVNDAKLGSKHMRHRTSSLPSLGENVMSLNTSDMSKHHEHRRLSLWAGHLPQKALDVPGQETYHYCPIVNIIGKQEALRELKSYEEAKANGEKTVNRRRFPANKLAFLGNTGLVPRAEFEMSPQAKRRDVYTIKPPEVWNNYENIWFGKRGTIVVVCSICHRHFSYWDLCLKHQLKKHPHIEPNILQMEKGNYVDDMYYYYPMKFGILAQTEPIPSNLPLPELFVCTRCGFPFRNLNRLHAHIVSCDPSLDGRASYRLPQAKKKLIPMMDRRLSQLDPAVAPVKPKLGRPFKRPDLTVNFNVSTAGSSEKSTFASQSSLPDSSKTLDQKPVCSMYRKPTGFSSSFSFYHGKKRKNYELLYNPQNHMRRRESYQVLDTHQCHGCNLKFKSMSLLERHVKKCSGRDRLQSQKPLLSGIMPDDAAVRKQHTCRYCNKRFTYIKGVDLHYKRICSVRKVKEEEGQLTPEDLAHEDELKRIIEHLKWSKTLNKDSSDIIQGNVRVEEDGSLTRVVKRRGCPAGVKKRVKKRKVKNKRWTYMKNHRHANKSAPESVENSQQKSPKLQAEVMSSVKQQSIDKPVQGYFGFQKKRSSPANDAASPAKRSCLSGNSSSSMDSTIDTPGPMALRSGGKRGRPKKCVTEGARSLRSKVKQDETMPGDSQILGSTSSAADDNDNNKPQSRKRGRPKKFDPSDMESSYKKKKKSDPDFVHRELEALKEDAHTGPSKTATKIGPEQDSNMSVSTRQQRAKMPTAAVRDDFVYEAPGVRRKPAPSRTRSRSSQSQLGKDKTKSSEDFPLPEQDLMEKMRELKKAALVESDKYKQQLSNRKEQRKARLKAMEKREEGSTAKQTQDTFDKGSKKTTSIPSSVPSANSTELFKHLTEDIPLVSTLKGVSSPIENPNRQALAVATSSSLDACESKAVSVKSLSRSSTASSRPSVNTSMLTADKPSNLEPSNNTSAATEEERSKKGKKVRPQTSQQDTSDQKKNITKDSKGYSVTGSAESKSARSSVTQLVLKSPPKSDSPKNPRGNTSEKDLSFTSLPKCSVRVVTLSPNRKNLLTFESPSKSNISSSTKQKVQTSPLPREGSCEKWDALPASEQLEGGKNVKPHCGQISSKTKDSDSQAMHRLEVQEDIATHLSLYSNDEELLGKSSEEGSSSTQRTNLMSSTCETNGGKTGSILTVVNSKSSEAANSQTPGQKDLLRPNKSKIVLVHVGKPPHGASATRCTSDEDIPDTQRQATTCAEVEASRLTKSVTKLIQAVSPVAVKTNSVASKPRACGKSADKTEAPAPHTLTVGESVTQVMANPTVAYTVGDSPVLISTKPPTITPVKLIRGMPLQKTSPATFVTVSAPQKISALASPQSQPATQSSTIAVQTSLSNPESTNSDSSPAGNKVPQMTGIFTGVQQGVSPAITSLSTHLQIQGGVIMHKAKAAQPAVAATAPRQVPIASLKSPAQVPSAKGLFTAKIITTSGLQPSASSHSMPNVIVPPVTGQSALTSPRMISPPLRVISHSMPPAAAAAKPRGFAPGKVLNQPESQQAVTFPPVIRSMQSHINPVPVQIKHQTVVRHPSRVIANSAKTPQPPLQSHVIRTLESPSTADHGKAKQLKFPNTEDGDKAKQAHTIMIAAPSVLNIQKSTATVNQTHVERQLADQQATPKILGPNKTLHVGSVVPPPSGSASAYVEQATPPQPVTMITPPAEVEPLILQPPTNPIMITLEDGSTAMLDPESLAQLLSPSDSVPLSSATVSTAPSVEVSEPGSITVNMADIQPGQEIHTGEILWEGFPNLSDNTGHYTFLKDKGAIMSALTKGNFQPDRKRLKTTGPRN</sequence>
<feature type="domain" description="SET" evidence="12">
    <location>
        <begin position="23"/>
        <end position="140"/>
    </location>
</feature>
<dbReference type="Proteomes" id="UP000735302">
    <property type="component" value="Unassembled WGS sequence"/>
</dbReference>
<evidence type="ECO:0000256" key="5">
    <source>
        <dbReference type="ARBA" id="ARBA00022833"/>
    </source>
</evidence>
<feature type="compositionally biased region" description="Basic and acidic residues" evidence="10">
    <location>
        <begin position="715"/>
        <end position="730"/>
    </location>
</feature>
<feature type="region of interest" description="Disordered" evidence="10">
    <location>
        <begin position="3663"/>
        <end position="3683"/>
    </location>
</feature>
<dbReference type="GO" id="GO:0010468">
    <property type="term" value="P:regulation of gene expression"/>
    <property type="evidence" value="ECO:0007669"/>
    <property type="project" value="TreeGrafter"/>
</dbReference>
<protein>
    <submittedName>
        <fullName evidence="13">PR domain Zinc finger protein 14</fullName>
    </submittedName>
</protein>
<feature type="compositionally biased region" description="Low complexity" evidence="10">
    <location>
        <begin position="1929"/>
        <end position="1939"/>
    </location>
</feature>
<evidence type="ECO:0000256" key="10">
    <source>
        <dbReference type="SAM" id="MobiDB-lite"/>
    </source>
</evidence>
<proteinExistence type="predicted"/>
<feature type="compositionally biased region" description="Low complexity" evidence="10">
    <location>
        <begin position="943"/>
        <end position="961"/>
    </location>
</feature>
<feature type="compositionally biased region" description="Polar residues" evidence="10">
    <location>
        <begin position="3021"/>
        <end position="3030"/>
    </location>
</feature>
<feature type="compositionally biased region" description="Polar residues" evidence="10">
    <location>
        <begin position="875"/>
        <end position="888"/>
    </location>
</feature>
<feature type="compositionally biased region" description="Basic and acidic residues" evidence="10">
    <location>
        <begin position="2906"/>
        <end position="2915"/>
    </location>
</feature>
<feature type="domain" description="C2H2-type" evidence="11">
    <location>
        <begin position="467"/>
        <end position="495"/>
    </location>
</feature>
<evidence type="ECO:0000256" key="3">
    <source>
        <dbReference type="ARBA" id="ARBA00022737"/>
    </source>
</evidence>
<feature type="compositionally biased region" description="Polar residues" evidence="10">
    <location>
        <begin position="2930"/>
        <end position="2944"/>
    </location>
</feature>
<feature type="region of interest" description="Disordered" evidence="10">
    <location>
        <begin position="1435"/>
        <end position="1528"/>
    </location>
</feature>
<feature type="domain" description="C2H2-type" evidence="11">
    <location>
        <begin position="1322"/>
        <end position="1350"/>
    </location>
</feature>
<feature type="region of interest" description="Disordered" evidence="10">
    <location>
        <begin position="1864"/>
        <end position="1883"/>
    </location>
</feature>
<evidence type="ECO:0000256" key="1">
    <source>
        <dbReference type="ARBA" id="ARBA00004123"/>
    </source>
</evidence>
<feature type="compositionally biased region" description="Polar residues" evidence="10">
    <location>
        <begin position="3229"/>
        <end position="3246"/>
    </location>
</feature>
<feature type="compositionally biased region" description="Basic residues" evidence="10">
    <location>
        <begin position="2836"/>
        <end position="2847"/>
    </location>
</feature>
<dbReference type="InterPro" id="IPR001214">
    <property type="entry name" value="SET_dom"/>
</dbReference>
<feature type="region of interest" description="Disordered" evidence="10">
    <location>
        <begin position="1892"/>
        <end position="1939"/>
    </location>
</feature>
<feature type="region of interest" description="Disordered" evidence="10">
    <location>
        <begin position="3218"/>
        <end position="3246"/>
    </location>
</feature>
<feature type="compositionally biased region" description="Polar residues" evidence="10">
    <location>
        <begin position="3065"/>
        <end position="3084"/>
    </location>
</feature>
<dbReference type="InterPro" id="IPR050331">
    <property type="entry name" value="Zinc_finger"/>
</dbReference>
<dbReference type="PANTHER" id="PTHR16515">
    <property type="entry name" value="PR DOMAIN ZINC FINGER PROTEIN"/>
    <property type="match status" value="1"/>
</dbReference>
<feature type="compositionally biased region" description="Basic and acidic residues" evidence="10">
    <location>
        <begin position="280"/>
        <end position="289"/>
    </location>
</feature>
<comment type="subcellular location">
    <subcellularLocation>
        <location evidence="1">Nucleus</location>
    </subcellularLocation>
</comment>
<feature type="region of interest" description="Disordered" evidence="10">
    <location>
        <begin position="234"/>
        <end position="289"/>
    </location>
</feature>
<dbReference type="InterPro" id="IPR017956">
    <property type="entry name" value="AT_hook_DNA-bd_motif"/>
</dbReference>
<feature type="compositionally biased region" description="Polar residues" evidence="10">
    <location>
        <begin position="2676"/>
        <end position="2689"/>
    </location>
</feature>
<feature type="compositionally biased region" description="Basic and acidic residues" evidence="10">
    <location>
        <begin position="763"/>
        <end position="777"/>
    </location>
</feature>
<dbReference type="Gene3D" id="3.30.160.60">
    <property type="entry name" value="Classic Zinc Finger"/>
    <property type="match status" value="2"/>
</dbReference>
<feature type="region of interest" description="Disordered" evidence="10">
    <location>
        <begin position="859"/>
        <end position="1024"/>
    </location>
</feature>
<feature type="compositionally biased region" description="Polar residues" evidence="10">
    <location>
        <begin position="1907"/>
        <end position="1919"/>
    </location>
</feature>
<dbReference type="InterPro" id="IPR046341">
    <property type="entry name" value="SET_dom_sf"/>
</dbReference>
<keyword evidence="6" id="KW-0805">Transcription regulation</keyword>
<feature type="compositionally biased region" description="Basic residues" evidence="10">
    <location>
        <begin position="353"/>
        <end position="362"/>
    </location>
</feature>
<dbReference type="SMART" id="SM00317">
    <property type="entry name" value="SET"/>
    <property type="match status" value="1"/>
</dbReference>
<keyword evidence="3" id="KW-0677">Repeat</keyword>